<keyword evidence="2" id="KW-0479">Metal-binding</keyword>
<evidence type="ECO:0000313" key="6">
    <source>
        <dbReference type="Proteomes" id="UP000003835"/>
    </source>
</evidence>
<dbReference type="Gene3D" id="2.170.150.70">
    <property type="match status" value="1"/>
</dbReference>
<proteinExistence type="inferred from homology"/>
<dbReference type="RefSeq" id="WP_006099053.1">
    <property type="nucleotide sequence ID" value="NZ_DS989843.1"/>
</dbReference>
<dbReference type="InterPro" id="IPR006913">
    <property type="entry name" value="CENP-V/GFA"/>
</dbReference>
<dbReference type="InterPro" id="IPR011057">
    <property type="entry name" value="Mss4-like_sf"/>
</dbReference>
<feature type="domain" description="CENP-V/GFA" evidence="4">
    <location>
        <begin position="7"/>
        <end position="118"/>
    </location>
</feature>
<dbReference type="PANTHER" id="PTHR28620:SF1">
    <property type="entry name" value="CENP-V_GFA DOMAIN-CONTAINING PROTEIN"/>
    <property type="match status" value="1"/>
</dbReference>
<keyword evidence="3" id="KW-0862">Zinc</keyword>
<dbReference type="Pfam" id="PF04828">
    <property type="entry name" value="GFA"/>
    <property type="match status" value="1"/>
</dbReference>
<evidence type="ECO:0000313" key="5">
    <source>
        <dbReference type="EMBL" id="EDX77792.1"/>
    </source>
</evidence>
<evidence type="ECO:0000256" key="1">
    <source>
        <dbReference type="ARBA" id="ARBA00005495"/>
    </source>
</evidence>
<dbReference type="PANTHER" id="PTHR28620">
    <property type="entry name" value="CENTROMERE PROTEIN V"/>
    <property type="match status" value="1"/>
</dbReference>
<organism evidence="5 6">
    <name type="scientific">Coleofasciculus chthonoplastes PCC 7420</name>
    <dbReference type="NCBI Taxonomy" id="118168"/>
    <lineage>
        <taxon>Bacteria</taxon>
        <taxon>Bacillati</taxon>
        <taxon>Cyanobacteriota</taxon>
        <taxon>Cyanophyceae</taxon>
        <taxon>Coleofasciculales</taxon>
        <taxon>Coleofasciculaceae</taxon>
        <taxon>Coleofasciculus</taxon>
    </lineage>
</organism>
<evidence type="ECO:0000256" key="3">
    <source>
        <dbReference type="ARBA" id="ARBA00022833"/>
    </source>
</evidence>
<evidence type="ECO:0000256" key="2">
    <source>
        <dbReference type="ARBA" id="ARBA00022723"/>
    </source>
</evidence>
<keyword evidence="6" id="KW-1185">Reference proteome</keyword>
<dbReference type="GO" id="GO:0016846">
    <property type="term" value="F:carbon-sulfur lyase activity"/>
    <property type="evidence" value="ECO:0007669"/>
    <property type="project" value="InterPro"/>
</dbReference>
<protein>
    <recommendedName>
        <fullName evidence="4">CENP-V/GFA domain-containing protein</fullName>
    </recommendedName>
</protein>
<dbReference type="AlphaFoldDB" id="B4VKM0"/>
<name>B4VKM0_9CYAN</name>
<dbReference type="HOGENOM" id="CLU_055491_7_3_3"/>
<dbReference type="Proteomes" id="UP000003835">
    <property type="component" value="Unassembled WGS sequence"/>
</dbReference>
<accession>B4VKM0</accession>
<dbReference type="STRING" id="118168.MC7420_3116"/>
<dbReference type="eggNOG" id="COG3791">
    <property type="taxonomic scope" value="Bacteria"/>
</dbReference>
<dbReference type="GO" id="GO:0046872">
    <property type="term" value="F:metal ion binding"/>
    <property type="evidence" value="ECO:0007669"/>
    <property type="project" value="UniProtKB-KW"/>
</dbReference>
<gene>
    <name evidence="5" type="ORF">MC7420_3116</name>
</gene>
<sequence length="130" mass="14771">MNQLITYQGGCHCGSVRFSVTVDQHEAIDCNCSICRKKGFIHLIVPPERFTLLSGAEVLTTYTFNTHTAKHTFCRICGIHPFYRPRSHPQSIDVNLRCLDDDVLSRFARVPFDGANWEDNIDTLKGNKID</sequence>
<comment type="similarity">
    <text evidence="1">Belongs to the Gfa family.</text>
</comment>
<dbReference type="PROSITE" id="PS51891">
    <property type="entry name" value="CENP_V_GFA"/>
    <property type="match status" value="1"/>
</dbReference>
<evidence type="ECO:0000259" key="4">
    <source>
        <dbReference type="PROSITE" id="PS51891"/>
    </source>
</evidence>
<reference evidence="5 6" key="1">
    <citation type="submission" date="2008-07" db="EMBL/GenBank/DDBJ databases">
        <authorList>
            <person name="Tandeau de Marsac N."/>
            <person name="Ferriera S."/>
            <person name="Johnson J."/>
            <person name="Kravitz S."/>
            <person name="Beeson K."/>
            <person name="Sutton G."/>
            <person name="Rogers Y.-H."/>
            <person name="Friedman R."/>
            <person name="Frazier M."/>
            <person name="Venter J.C."/>
        </authorList>
    </citation>
    <scope>NUCLEOTIDE SEQUENCE [LARGE SCALE GENOMIC DNA]</scope>
    <source>
        <strain evidence="5 6">PCC 7420</strain>
    </source>
</reference>
<dbReference type="EMBL" id="DS989843">
    <property type="protein sequence ID" value="EDX77792.1"/>
    <property type="molecule type" value="Genomic_DNA"/>
</dbReference>
<dbReference type="InterPro" id="IPR052355">
    <property type="entry name" value="CENP-V-like"/>
</dbReference>
<dbReference type="SUPFAM" id="SSF51316">
    <property type="entry name" value="Mss4-like"/>
    <property type="match status" value="1"/>
</dbReference>